<evidence type="ECO:0000256" key="1">
    <source>
        <dbReference type="ARBA" id="ARBA00010456"/>
    </source>
</evidence>
<gene>
    <name evidence="4" type="ORF">BSL78_16881</name>
</gene>
<dbReference type="CDD" id="cd17763">
    <property type="entry name" value="UP_hUPP-like"/>
    <property type="match status" value="1"/>
</dbReference>
<dbReference type="NCBIfam" id="TIGR01719">
    <property type="entry name" value="euk_UDPppase"/>
    <property type="match status" value="1"/>
</dbReference>
<evidence type="ECO:0000313" key="5">
    <source>
        <dbReference type="Proteomes" id="UP000230750"/>
    </source>
</evidence>
<evidence type="ECO:0000313" key="4">
    <source>
        <dbReference type="EMBL" id="PIK46253.1"/>
    </source>
</evidence>
<dbReference type="Proteomes" id="UP000230750">
    <property type="component" value="Unassembled WGS sequence"/>
</dbReference>
<dbReference type="InterPro" id="IPR000845">
    <property type="entry name" value="Nucleoside_phosphorylase_d"/>
</dbReference>
<dbReference type="GO" id="GO:0006218">
    <property type="term" value="P:uridine catabolic process"/>
    <property type="evidence" value="ECO:0007669"/>
    <property type="project" value="TreeGrafter"/>
</dbReference>
<dbReference type="OrthoDB" id="204058at2759"/>
<accession>A0A2G8KE45</accession>
<reference evidence="4 5" key="1">
    <citation type="journal article" date="2017" name="PLoS Biol.">
        <title>The sea cucumber genome provides insights into morphological evolution and visceral regeneration.</title>
        <authorList>
            <person name="Zhang X."/>
            <person name="Sun L."/>
            <person name="Yuan J."/>
            <person name="Sun Y."/>
            <person name="Gao Y."/>
            <person name="Zhang L."/>
            <person name="Li S."/>
            <person name="Dai H."/>
            <person name="Hamel J.F."/>
            <person name="Liu C."/>
            <person name="Yu Y."/>
            <person name="Liu S."/>
            <person name="Lin W."/>
            <person name="Guo K."/>
            <person name="Jin S."/>
            <person name="Xu P."/>
            <person name="Storey K.B."/>
            <person name="Huan P."/>
            <person name="Zhang T."/>
            <person name="Zhou Y."/>
            <person name="Zhang J."/>
            <person name="Lin C."/>
            <person name="Li X."/>
            <person name="Xing L."/>
            <person name="Huo D."/>
            <person name="Sun M."/>
            <person name="Wang L."/>
            <person name="Mercier A."/>
            <person name="Li F."/>
            <person name="Yang H."/>
            <person name="Xiang J."/>
        </authorList>
    </citation>
    <scope>NUCLEOTIDE SEQUENCE [LARGE SCALE GENOMIC DNA]</scope>
    <source>
        <strain evidence="4">Shaxun</strain>
        <tissue evidence="4">Muscle</tissue>
    </source>
</reference>
<evidence type="ECO:0000256" key="2">
    <source>
        <dbReference type="PIRSR" id="PIRSR610059-50"/>
    </source>
</evidence>
<dbReference type="GO" id="GO:0005829">
    <property type="term" value="C:cytosol"/>
    <property type="evidence" value="ECO:0007669"/>
    <property type="project" value="TreeGrafter"/>
</dbReference>
<dbReference type="STRING" id="307972.A0A2G8KE45"/>
<keyword evidence="5" id="KW-1185">Reference proteome</keyword>
<sequence length="377" mass="42237">MLYTQKIALTKTNDSNDSTDICFNRISQFRLRGYIKATHTEWTRSAWLTDLVKYGQDTNAPYSKRNCAAKMSVSTATMSLPNPFLSDLKEDILFHLGPNTRDPKNIQKFRDTKFVIIGGTPSRMKLYAEKLSDLFKEEVLDFTSGDRYAFFKVGPVVTVSIFTVFYFPAWCRLGSVSVVLHEIIKLLYHAQCEDVALIRTGTCGGIGVEPGTVVVTRNAVNDRFQPVFEFSRLGETVSRSTKLCSELADSIMACQNNNIPIIKADTMCAEDFYECQGRLDGAICEITKEQKMAFLQKAVEAGVRNIEMESCGIAALCNACGVKAAVVCVTLIDRLKGDQLNTPTEILRKWEQRPFTVIVEFIKEQLKISSWKNGDAS</sequence>
<feature type="binding site" evidence="2">
    <location>
        <position position="276"/>
    </location>
    <ligand>
        <name>substrate</name>
    </ligand>
</feature>
<dbReference type="InterPro" id="IPR035994">
    <property type="entry name" value="Nucleoside_phosphorylase_sf"/>
</dbReference>
<name>A0A2G8KE45_STIJA</name>
<evidence type="ECO:0000259" key="3">
    <source>
        <dbReference type="Pfam" id="PF01048"/>
    </source>
</evidence>
<feature type="binding site" evidence="2">
    <location>
        <position position="147"/>
    </location>
    <ligand>
        <name>phosphate</name>
        <dbReference type="ChEBI" id="CHEBI:43474"/>
    </ligand>
</feature>
<dbReference type="Gene3D" id="3.40.50.1580">
    <property type="entry name" value="Nucleoside phosphorylase domain"/>
    <property type="match status" value="1"/>
</dbReference>
<protein>
    <submittedName>
        <fullName evidence="4">Uridine phosphorylase 2</fullName>
    </submittedName>
</protein>
<feature type="binding site" evidence="2">
    <location>
        <begin position="199"/>
        <end position="202"/>
    </location>
    <ligand>
        <name>phosphate</name>
        <dbReference type="ChEBI" id="CHEBI:43474"/>
    </ligand>
</feature>
<dbReference type="PANTHER" id="PTHR43691">
    <property type="entry name" value="URIDINE PHOSPHORYLASE"/>
    <property type="match status" value="1"/>
</dbReference>
<dbReference type="SUPFAM" id="SSF53167">
    <property type="entry name" value="Purine and uridine phosphorylases"/>
    <property type="match status" value="1"/>
</dbReference>
<dbReference type="GO" id="GO:0009166">
    <property type="term" value="P:nucleotide catabolic process"/>
    <property type="evidence" value="ECO:0007669"/>
    <property type="project" value="InterPro"/>
</dbReference>
<comment type="similarity">
    <text evidence="1">Belongs to the PNP/UDP phosphorylase family.</text>
</comment>
<comment type="caution">
    <text evidence="4">The sequence shown here is derived from an EMBL/GenBank/DDBJ whole genome shotgun (WGS) entry which is preliminary data.</text>
</comment>
<dbReference type="GO" id="GO:0004850">
    <property type="term" value="F:uridine phosphorylase activity"/>
    <property type="evidence" value="ECO:0007669"/>
    <property type="project" value="InterPro"/>
</dbReference>
<feature type="domain" description="Nucleoside phosphorylase" evidence="3">
    <location>
        <begin position="113"/>
        <end position="363"/>
    </location>
</feature>
<dbReference type="EMBL" id="MRZV01000657">
    <property type="protein sequence ID" value="PIK46253.1"/>
    <property type="molecule type" value="Genomic_DNA"/>
</dbReference>
<proteinExistence type="inferred from homology"/>
<organism evidence="4 5">
    <name type="scientific">Stichopus japonicus</name>
    <name type="common">Sea cucumber</name>
    <dbReference type="NCBI Taxonomy" id="307972"/>
    <lineage>
        <taxon>Eukaryota</taxon>
        <taxon>Metazoa</taxon>
        <taxon>Echinodermata</taxon>
        <taxon>Eleutherozoa</taxon>
        <taxon>Echinozoa</taxon>
        <taxon>Holothuroidea</taxon>
        <taxon>Aspidochirotacea</taxon>
        <taxon>Aspidochirotida</taxon>
        <taxon>Stichopodidae</taxon>
        <taxon>Apostichopus</taxon>
    </lineage>
</organism>
<dbReference type="PANTHER" id="PTHR43691:SF11">
    <property type="entry name" value="FI09636P-RELATED"/>
    <property type="match status" value="1"/>
</dbReference>
<feature type="binding site" evidence="2">
    <location>
        <position position="278"/>
    </location>
    <ligand>
        <name>substrate</name>
    </ligand>
</feature>
<dbReference type="AlphaFoldDB" id="A0A2G8KE45"/>
<dbReference type="InterPro" id="IPR010059">
    <property type="entry name" value="Uridine_phosphorylase_euk"/>
</dbReference>
<dbReference type="Pfam" id="PF01048">
    <property type="entry name" value="PNP_UDP_1"/>
    <property type="match status" value="1"/>
</dbReference>